<protein>
    <submittedName>
        <fullName evidence="1">Uncharacterized protein</fullName>
    </submittedName>
</protein>
<name>A0A1A8B8G8_NOTFU</name>
<gene>
    <name evidence="1" type="primary">Nfu_g_1_019923</name>
</gene>
<feature type="non-terminal residue" evidence="1">
    <location>
        <position position="1"/>
    </location>
</feature>
<reference evidence="1" key="2">
    <citation type="submission" date="2016-06" db="EMBL/GenBank/DDBJ databases">
        <title>The genome of a short-lived fish provides insights into sex chromosome evolution and the genetic control of aging.</title>
        <authorList>
            <person name="Reichwald K."/>
            <person name="Felder M."/>
            <person name="Petzold A."/>
            <person name="Koch P."/>
            <person name="Groth M."/>
            <person name="Platzer M."/>
        </authorList>
    </citation>
    <scope>NUCLEOTIDE SEQUENCE</scope>
    <source>
        <tissue evidence="1">Brain</tissue>
    </source>
</reference>
<proteinExistence type="predicted"/>
<evidence type="ECO:0000313" key="1">
    <source>
        <dbReference type="EMBL" id="SBP62790.1"/>
    </source>
</evidence>
<dbReference type="AlphaFoldDB" id="A0A1A8B8G8"/>
<sequence>IPGEAPQSGSLSGQQLLSGENDTQTLFTSIDVSVVVSMCRSRFYPRAQKL</sequence>
<reference evidence="1" key="1">
    <citation type="submission" date="2016-05" db="EMBL/GenBank/DDBJ databases">
        <authorList>
            <person name="Lavstsen T."/>
            <person name="Jespersen J.S."/>
        </authorList>
    </citation>
    <scope>NUCLEOTIDE SEQUENCE</scope>
    <source>
        <tissue evidence="1">Brain</tissue>
    </source>
</reference>
<organism evidence="1">
    <name type="scientific">Nothobranchius furzeri</name>
    <name type="common">Turquoise killifish</name>
    <dbReference type="NCBI Taxonomy" id="105023"/>
    <lineage>
        <taxon>Eukaryota</taxon>
        <taxon>Metazoa</taxon>
        <taxon>Chordata</taxon>
        <taxon>Craniata</taxon>
        <taxon>Vertebrata</taxon>
        <taxon>Euteleostomi</taxon>
        <taxon>Actinopterygii</taxon>
        <taxon>Neopterygii</taxon>
        <taxon>Teleostei</taxon>
        <taxon>Neoteleostei</taxon>
        <taxon>Acanthomorphata</taxon>
        <taxon>Ovalentaria</taxon>
        <taxon>Atherinomorphae</taxon>
        <taxon>Cyprinodontiformes</taxon>
        <taxon>Nothobranchiidae</taxon>
        <taxon>Nothobranchius</taxon>
    </lineage>
</organism>
<dbReference type="EMBL" id="HADY01024305">
    <property type="protein sequence ID" value="SBP62790.1"/>
    <property type="molecule type" value="Transcribed_RNA"/>
</dbReference>
<accession>A0A1A8B8G8</accession>